<name>A0A0B7HFU4_9FLAO</name>
<dbReference type="eggNOG" id="ENOG50330KP">
    <property type="taxonomic scope" value="Bacteria"/>
</dbReference>
<dbReference type="AlphaFoldDB" id="A0A0B7HFU4"/>
<sequence>MNYNQEIKILQQEISVSIAQALRLLKSTNGIVSLAVEQFHRENITYIGEETECNPVLAREFYEKCNYNAEKAIAEIVKKPVVFTTSVGQDKGKIGYVIYGLDENFNSFSGKKGISAFISESDFEYIKSEFQSFYPRMNPLFHEMEEEFSATSDNVFDREICLNILEKLEQKIFDNENVTKFVSDLIGWILERLKYAHYINFYGNL</sequence>
<gene>
    <name evidence="1" type="ORF">CCYN2B_50090</name>
</gene>
<reference evidence="2" key="1">
    <citation type="submission" date="2015-01" db="EMBL/GenBank/DDBJ databases">
        <authorList>
            <person name="MANFREDI Pablo"/>
        </authorList>
    </citation>
    <scope>NUCLEOTIDE SEQUENCE [LARGE SCALE GENOMIC DNA]</scope>
    <source>
        <strain evidence="2">Ccyn2B</strain>
    </source>
</reference>
<proteinExistence type="predicted"/>
<protein>
    <submittedName>
        <fullName evidence="1">Uncharacterized protein</fullName>
    </submittedName>
</protein>
<dbReference type="RefSeq" id="WP_041993858.1">
    <property type="nucleotide sequence ID" value="NZ_CDOD01000045.1"/>
</dbReference>
<dbReference type="Proteomes" id="UP000038055">
    <property type="component" value="Unassembled WGS sequence"/>
</dbReference>
<evidence type="ECO:0000313" key="1">
    <source>
        <dbReference type="EMBL" id="CEN38591.1"/>
    </source>
</evidence>
<accession>A0A0B7HFU4</accession>
<dbReference type="STRING" id="28189.CCYN74_30196"/>
<evidence type="ECO:0000313" key="2">
    <source>
        <dbReference type="Proteomes" id="UP000038055"/>
    </source>
</evidence>
<keyword evidence="2" id="KW-1185">Reference proteome</keyword>
<organism evidence="1 2">
    <name type="scientific">Capnocytophaga cynodegmi</name>
    <dbReference type="NCBI Taxonomy" id="28189"/>
    <lineage>
        <taxon>Bacteria</taxon>
        <taxon>Pseudomonadati</taxon>
        <taxon>Bacteroidota</taxon>
        <taxon>Flavobacteriia</taxon>
        <taxon>Flavobacteriales</taxon>
        <taxon>Flavobacteriaceae</taxon>
        <taxon>Capnocytophaga</taxon>
    </lineage>
</organism>
<dbReference type="EMBL" id="CDOD01000045">
    <property type="protein sequence ID" value="CEN38591.1"/>
    <property type="molecule type" value="Genomic_DNA"/>
</dbReference>